<organism evidence="1 2">
    <name type="scientific">Glycomyces paridis</name>
    <dbReference type="NCBI Taxonomy" id="2126555"/>
    <lineage>
        <taxon>Bacteria</taxon>
        <taxon>Bacillati</taxon>
        <taxon>Actinomycetota</taxon>
        <taxon>Actinomycetes</taxon>
        <taxon>Glycomycetales</taxon>
        <taxon>Glycomycetaceae</taxon>
        <taxon>Glycomyces</taxon>
    </lineage>
</organism>
<evidence type="ECO:0000313" key="1">
    <source>
        <dbReference type="EMBL" id="THV26007.1"/>
    </source>
</evidence>
<sequence length="135" mass="14020">MAKPVYATVEEYGNSPYGAAAAPDDLGDRLAIASRDIDWLAMTAVYDKNEAGIPVEEDLAEALRDATIAQASYGIDPGAGLGEGQLPPGVSSASIGSASITKSKATPETVIAGITYAPRVLMILRDLMSTEAYAR</sequence>
<protein>
    <submittedName>
        <fullName evidence="1">Uncharacterized protein</fullName>
    </submittedName>
</protein>
<accession>A0A4S8P6V8</accession>
<reference evidence="1 2" key="1">
    <citation type="journal article" date="2018" name="Int. J. Syst. Evol. Microbiol.">
        <title>Glycomyces paridis sp. nov., isolated from the medicinal plant Paris polyphylla.</title>
        <authorList>
            <person name="Fang X.M."/>
            <person name="Bai J.L."/>
            <person name="Su J."/>
            <person name="Zhao L.L."/>
            <person name="Liu H.Y."/>
            <person name="Ma B.P."/>
            <person name="Zhang Y.Q."/>
            <person name="Yu L.Y."/>
        </authorList>
    </citation>
    <scope>NUCLEOTIDE SEQUENCE [LARGE SCALE GENOMIC DNA]</scope>
    <source>
        <strain evidence="1 2">CPCC 204357</strain>
    </source>
</reference>
<dbReference type="OrthoDB" id="4236785at2"/>
<comment type="caution">
    <text evidence="1">The sequence shown here is derived from an EMBL/GenBank/DDBJ whole genome shotgun (WGS) entry which is preliminary data.</text>
</comment>
<dbReference type="AlphaFoldDB" id="A0A4S8P6V8"/>
<name>A0A4S8P6V8_9ACTN</name>
<keyword evidence="2" id="KW-1185">Reference proteome</keyword>
<dbReference type="RefSeq" id="WP_136531455.1">
    <property type="nucleotide sequence ID" value="NZ_STGX01000016.1"/>
</dbReference>
<evidence type="ECO:0000313" key="2">
    <source>
        <dbReference type="Proteomes" id="UP000305792"/>
    </source>
</evidence>
<proteinExistence type="predicted"/>
<dbReference type="Proteomes" id="UP000305792">
    <property type="component" value="Unassembled WGS sequence"/>
</dbReference>
<dbReference type="EMBL" id="STGX01000016">
    <property type="protein sequence ID" value="THV26007.1"/>
    <property type="molecule type" value="Genomic_DNA"/>
</dbReference>
<gene>
    <name evidence="1" type="ORF">E9998_19935</name>
</gene>